<protein>
    <submittedName>
        <fullName evidence="2">Uncharacterized protein</fullName>
    </submittedName>
</protein>
<organism evidence="2 3">
    <name type="scientific">Paratrimastix pyriformis</name>
    <dbReference type="NCBI Taxonomy" id="342808"/>
    <lineage>
        <taxon>Eukaryota</taxon>
        <taxon>Metamonada</taxon>
        <taxon>Preaxostyla</taxon>
        <taxon>Paratrimastigidae</taxon>
        <taxon>Paratrimastix</taxon>
    </lineage>
</organism>
<reference evidence="2" key="1">
    <citation type="journal article" date="2022" name="bioRxiv">
        <title>Genomics of Preaxostyla Flagellates Illuminates Evolutionary Transitions and the Path Towards Mitochondrial Loss.</title>
        <authorList>
            <person name="Novak L.V.F."/>
            <person name="Treitli S.C."/>
            <person name="Pyrih J."/>
            <person name="Halakuc P."/>
            <person name="Pipaliya S.V."/>
            <person name="Vacek V."/>
            <person name="Brzon O."/>
            <person name="Soukal P."/>
            <person name="Eme L."/>
            <person name="Dacks J.B."/>
            <person name="Karnkowska A."/>
            <person name="Elias M."/>
            <person name="Hampl V."/>
        </authorList>
    </citation>
    <scope>NUCLEOTIDE SEQUENCE</scope>
    <source>
        <strain evidence="2">RCP-MX</strain>
    </source>
</reference>
<feature type="region of interest" description="Disordered" evidence="1">
    <location>
        <begin position="444"/>
        <end position="463"/>
    </location>
</feature>
<dbReference type="PANTHER" id="PTHR46263:SF1">
    <property type="entry name" value="ARMADILLO REPEAT-CONTAINING PROTEIN 7"/>
    <property type="match status" value="1"/>
</dbReference>
<dbReference type="InterPro" id="IPR042462">
    <property type="entry name" value="ARMC7"/>
</dbReference>
<dbReference type="PANTHER" id="PTHR46263">
    <property type="entry name" value="ARMADILLO REPEAT-CONTAINING PROTEIN 7"/>
    <property type="match status" value="1"/>
</dbReference>
<dbReference type="InterPro" id="IPR011989">
    <property type="entry name" value="ARM-like"/>
</dbReference>
<dbReference type="Proteomes" id="UP001141327">
    <property type="component" value="Unassembled WGS sequence"/>
</dbReference>
<gene>
    <name evidence="2" type="ORF">PAPYR_2153</name>
</gene>
<evidence type="ECO:0000313" key="2">
    <source>
        <dbReference type="EMBL" id="KAJ4461558.1"/>
    </source>
</evidence>
<dbReference type="Gene3D" id="1.25.10.10">
    <property type="entry name" value="Leucine-rich Repeat Variant"/>
    <property type="match status" value="1"/>
</dbReference>
<comment type="caution">
    <text evidence="2">The sequence shown here is derived from an EMBL/GenBank/DDBJ whole genome shotgun (WGS) entry which is preliminary data.</text>
</comment>
<proteinExistence type="predicted"/>
<evidence type="ECO:0000256" key="1">
    <source>
        <dbReference type="SAM" id="MobiDB-lite"/>
    </source>
</evidence>
<evidence type="ECO:0000313" key="3">
    <source>
        <dbReference type="Proteomes" id="UP001141327"/>
    </source>
</evidence>
<dbReference type="InterPro" id="IPR016024">
    <property type="entry name" value="ARM-type_fold"/>
</dbReference>
<dbReference type="SUPFAM" id="SSF48371">
    <property type="entry name" value="ARM repeat"/>
    <property type="match status" value="1"/>
</dbReference>
<accession>A0ABQ8URT6</accession>
<dbReference type="EMBL" id="JAPMOS010000007">
    <property type="protein sequence ID" value="KAJ4461558.1"/>
    <property type="molecule type" value="Genomic_DNA"/>
</dbReference>
<name>A0ABQ8URT6_9EUKA</name>
<keyword evidence="3" id="KW-1185">Reference proteome</keyword>
<sequence length="477" mass="52618">MSAESEPLRTTVYDETGAVLFQTIWNSAEILTECYRDDRVWFLSQNLYNFASSIEGGEGTEKDVVRVIFNTHLDQRPHMRRSELDFGMVCAQNAERRVKSFTFHNHTSGNNREVQAFNREALSAFLAHCGGALEEVRKQVAQTPARKDELFSQFHTRFHVSFREILDRMRHERFPPAVPPTSPRSSLGGTPIATVTSSPPMSAPASQWSDARGTVPTMENPLEASPIPVPMPPQLQWGGRGWTPANENHRGSSLFPAQANAFMFHSAGHLARRTGKYGTSRPDYLRELVAKFQNTEDDPKSQLPVLCRLANIAYDPINYEWVRQLRIIDLFKDCIDLADVDMTSSITHAAVAGLCNLSPDFANHADIIGNDGLAVLTRALTSGVRHLVAMGGASDPLATHTVACASVTHLLTTLTYLQHGPQGSRVRQTLSGLPAVLEPLRATHSRGDAAQPPGPHPSSYSTSRRACCVQLKNMLEG</sequence>